<dbReference type="PROSITE" id="PS01285">
    <property type="entry name" value="FA58C_1"/>
    <property type="match status" value="1"/>
</dbReference>
<evidence type="ECO:0000259" key="14">
    <source>
        <dbReference type="PROSITE" id="PS50011"/>
    </source>
</evidence>
<dbReference type="GO" id="GO:0005524">
    <property type="term" value="F:ATP binding"/>
    <property type="evidence" value="ECO:0007669"/>
    <property type="project" value="UniProtKB-KW"/>
</dbReference>
<keyword evidence="10" id="KW-0675">Receptor</keyword>
<evidence type="ECO:0000256" key="7">
    <source>
        <dbReference type="ARBA" id="ARBA00022989"/>
    </source>
</evidence>
<dbReference type="Gene3D" id="2.60.120.1190">
    <property type="match status" value="1"/>
</dbReference>
<evidence type="ECO:0000256" key="2">
    <source>
        <dbReference type="ARBA" id="ARBA00022475"/>
    </source>
</evidence>
<evidence type="ECO:0000313" key="17">
    <source>
        <dbReference type="Proteomes" id="UP000663851"/>
    </source>
</evidence>
<dbReference type="Pfam" id="PF07714">
    <property type="entry name" value="PK_Tyr_Ser-Thr"/>
    <property type="match status" value="1"/>
</dbReference>
<dbReference type="Proteomes" id="UP000663851">
    <property type="component" value="Unassembled WGS sequence"/>
</dbReference>
<dbReference type="AlphaFoldDB" id="A0A820PZ98"/>
<feature type="chain" id="PRO_5032582767" evidence="13">
    <location>
        <begin position="20"/>
        <end position="849"/>
    </location>
</feature>
<evidence type="ECO:0000256" key="5">
    <source>
        <dbReference type="ARBA" id="ARBA00022741"/>
    </source>
</evidence>
<feature type="domain" description="F5/8 type C" evidence="15">
    <location>
        <begin position="25"/>
        <end position="180"/>
    </location>
</feature>
<keyword evidence="4 13" id="KW-0732">Signal</keyword>
<evidence type="ECO:0000256" key="8">
    <source>
        <dbReference type="ARBA" id="ARBA00023136"/>
    </source>
</evidence>
<comment type="subcellular location">
    <subcellularLocation>
        <location evidence="1">Cell membrane</location>
        <topology evidence="1">Single-pass type I membrane protein</topology>
    </subcellularLocation>
</comment>
<dbReference type="PRINTS" id="PR00109">
    <property type="entry name" value="TYRKINASE"/>
</dbReference>
<dbReference type="PROSITE" id="PS50022">
    <property type="entry name" value="FA58C_3"/>
    <property type="match status" value="1"/>
</dbReference>
<dbReference type="GO" id="GO:0051897">
    <property type="term" value="P:positive regulation of phosphatidylinositol 3-kinase/protein kinase B signal transduction"/>
    <property type="evidence" value="ECO:0007669"/>
    <property type="project" value="TreeGrafter"/>
</dbReference>
<dbReference type="GO" id="GO:0007169">
    <property type="term" value="P:cell surface receptor protein tyrosine kinase signaling pathway"/>
    <property type="evidence" value="ECO:0007669"/>
    <property type="project" value="TreeGrafter"/>
</dbReference>
<proteinExistence type="predicted"/>
<dbReference type="PANTHER" id="PTHR24416">
    <property type="entry name" value="TYROSINE-PROTEIN KINASE RECEPTOR"/>
    <property type="match status" value="1"/>
</dbReference>
<keyword evidence="11" id="KW-0325">Glycoprotein</keyword>
<dbReference type="InterPro" id="IPR020635">
    <property type="entry name" value="Tyr_kinase_cat_dom"/>
</dbReference>
<keyword evidence="5" id="KW-0547">Nucleotide-binding</keyword>
<comment type="caution">
    <text evidence="16">The sequence shown here is derived from an EMBL/GenBank/DDBJ whole genome shotgun (WGS) entry which is preliminary data.</text>
</comment>
<dbReference type="GO" id="GO:0004714">
    <property type="term" value="F:transmembrane receptor protein tyrosine kinase activity"/>
    <property type="evidence" value="ECO:0007669"/>
    <property type="project" value="TreeGrafter"/>
</dbReference>
<dbReference type="GO" id="GO:0010976">
    <property type="term" value="P:positive regulation of neuron projection development"/>
    <property type="evidence" value="ECO:0007669"/>
    <property type="project" value="TreeGrafter"/>
</dbReference>
<dbReference type="Pfam" id="PF21114">
    <property type="entry name" value="DDR1-2_DS-like"/>
    <property type="match status" value="1"/>
</dbReference>
<dbReference type="SUPFAM" id="SSF49785">
    <property type="entry name" value="Galactose-binding domain-like"/>
    <property type="match status" value="1"/>
</dbReference>
<evidence type="ECO:0000256" key="9">
    <source>
        <dbReference type="ARBA" id="ARBA00023157"/>
    </source>
</evidence>
<feature type="domain" description="Protein kinase" evidence="14">
    <location>
        <begin position="584"/>
        <end position="843"/>
    </location>
</feature>
<keyword evidence="8 12" id="KW-0472">Membrane</keyword>
<name>A0A820PZ98_9BILA</name>
<evidence type="ECO:0000256" key="13">
    <source>
        <dbReference type="SAM" id="SignalP"/>
    </source>
</evidence>
<dbReference type="Pfam" id="PF00754">
    <property type="entry name" value="F5_F8_type_C"/>
    <property type="match status" value="1"/>
</dbReference>
<sequence>MDKMIGFLLVLLLISSTKQLKIETCRYPMGIETGKILDSAFSSSSHARESTTASKARIRSETDGWCPLNLISSTTYEYIQIDLVNLTVITLIELQGRFSLTPNEQFADAFRIEYRRNNEQKWIKYKDFSGRYILNGNSNSYIPAMRNILPSIIARQIRIIPIVTGPLSRHICMRLELYGCSYRDGLISYSMPQGDKRGFDSQFFDETYDGQNNNGVLTDGLGQLTDGIIGHDDYRSMDNAQGIDQTGYDWIGWKRKSPFVLPINLIFHFDSIRNFTAIYIHTSNLYTRDIYLFHSITITNCQKRNTRYNHPIYSIISNDYINTSARFVHVSFTDRKTPIISNCLNVRLTYNNRSKWILISEVQFDSVPIDRNIPQLITLKDIYDRQPSVMDLDISNVHLWHWIMFGSSLILLFIASLVYTYVRWSQTYEQGSKFYSVANNLKIGSTYRAMPPMGSCINPSNTSCLSSNSNNDIRHSLIISTSNSSRSMNNSDFSATTMSTIYQSSSIDPYLTATSIDTSNLTTNRYSSADMYTSSLSDTTVSTENTMKNIQGPCGNNTYESLFPLNETRSTIFMPRVSNKDLIIEQPYSTINGPFGTIFQGNLYLNRSNEHLKRILIKILTTDDIDQRELFAREHLLLNDLSHPNLVQFYGYTIEQNHALIEHSDLDDLYTYLSTSKNTSKNIRLHFLTQLSSALRYLESHHIIHRDVAARNCLIYPNYKIKLTNSAMASEQFQLHYCKINHIQLPVRWMAPESISNNEFTPQSDIWSFGITLWEVMTNCNTLPYALLNDEQVYQRLKSAKGLHLPKPECLSKELIDLMLECWRPCNERPKFQEIFTFLNRRLYGMNIV</sequence>
<dbReference type="InterPro" id="IPR001245">
    <property type="entry name" value="Ser-Thr/Tyr_kinase_cat_dom"/>
</dbReference>
<dbReference type="Gene3D" id="2.60.120.260">
    <property type="entry name" value="Galactose-binding domain-like"/>
    <property type="match status" value="1"/>
</dbReference>
<evidence type="ECO:0000259" key="15">
    <source>
        <dbReference type="PROSITE" id="PS50022"/>
    </source>
</evidence>
<dbReference type="SUPFAM" id="SSF56112">
    <property type="entry name" value="Protein kinase-like (PK-like)"/>
    <property type="match status" value="1"/>
</dbReference>
<dbReference type="InterPro" id="IPR048525">
    <property type="entry name" value="DDR1-2_DS-like"/>
</dbReference>
<accession>A0A820PZ98</accession>
<gene>
    <name evidence="16" type="ORF">HFQ381_LOCUS21046</name>
</gene>
<evidence type="ECO:0000256" key="12">
    <source>
        <dbReference type="SAM" id="Phobius"/>
    </source>
</evidence>
<keyword evidence="3 12" id="KW-0812">Transmembrane</keyword>
<dbReference type="Gene3D" id="1.10.510.10">
    <property type="entry name" value="Transferase(Phosphotransferase) domain 1"/>
    <property type="match status" value="1"/>
</dbReference>
<organism evidence="16 17">
    <name type="scientific">Rotaria socialis</name>
    <dbReference type="NCBI Taxonomy" id="392032"/>
    <lineage>
        <taxon>Eukaryota</taxon>
        <taxon>Metazoa</taxon>
        <taxon>Spiralia</taxon>
        <taxon>Gnathifera</taxon>
        <taxon>Rotifera</taxon>
        <taxon>Eurotatoria</taxon>
        <taxon>Bdelloidea</taxon>
        <taxon>Philodinida</taxon>
        <taxon>Philodinidae</taxon>
        <taxon>Rotaria</taxon>
    </lineage>
</organism>
<dbReference type="PROSITE" id="PS00109">
    <property type="entry name" value="PROTEIN_KINASE_TYR"/>
    <property type="match status" value="1"/>
</dbReference>
<dbReference type="InterPro" id="IPR008266">
    <property type="entry name" value="Tyr_kinase_AS"/>
</dbReference>
<dbReference type="InterPro" id="IPR000421">
    <property type="entry name" value="FA58C"/>
</dbReference>
<evidence type="ECO:0000256" key="6">
    <source>
        <dbReference type="ARBA" id="ARBA00022840"/>
    </source>
</evidence>
<evidence type="ECO:0000256" key="4">
    <source>
        <dbReference type="ARBA" id="ARBA00022729"/>
    </source>
</evidence>
<dbReference type="InterPro" id="IPR011009">
    <property type="entry name" value="Kinase-like_dom_sf"/>
</dbReference>
<evidence type="ECO:0000256" key="11">
    <source>
        <dbReference type="ARBA" id="ARBA00023180"/>
    </source>
</evidence>
<dbReference type="InterPro" id="IPR008979">
    <property type="entry name" value="Galactose-bd-like_sf"/>
</dbReference>
<dbReference type="EMBL" id="CAJOBO010001852">
    <property type="protein sequence ID" value="CAF4414020.1"/>
    <property type="molecule type" value="Genomic_DNA"/>
</dbReference>
<dbReference type="InterPro" id="IPR050122">
    <property type="entry name" value="RTK"/>
</dbReference>
<keyword evidence="6" id="KW-0067">ATP-binding</keyword>
<evidence type="ECO:0000256" key="10">
    <source>
        <dbReference type="ARBA" id="ARBA00023170"/>
    </source>
</evidence>
<keyword evidence="9" id="KW-1015">Disulfide bond</keyword>
<dbReference type="PANTHER" id="PTHR24416:SF349">
    <property type="entry name" value="TYROSINE-PROTEIN KINASE RYK"/>
    <property type="match status" value="1"/>
</dbReference>
<dbReference type="GO" id="GO:0005886">
    <property type="term" value="C:plasma membrane"/>
    <property type="evidence" value="ECO:0007669"/>
    <property type="project" value="UniProtKB-SubCell"/>
</dbReference>
<feature type="signal peptide" evidence="13">
    <location>
        <begin position="1"/>
        <end position="19"/>
    </location>
</feature>
<evidence type="ECO:0000256" key="1">
    <source>
        <dbReference type="ARBA" id="ARBA00004251"/>
    </source>
</evidence>
<feature type="transmembrane region" description="Helical" evidence="12">
    <location>
        <begin position="399"/>
        <end position="422"/>
    </location>
</feature>
<reference evidence="16" key="1">
    <citation type="submission" date="2021-02" db="EMBL/GenBank/DDBJ databases">
        <authorList>
            <person name="Nowell W R."/>
        </authorList>
    </citation>
    <scope>NUCLEOTIDE SEQUENCE</scope>
</reference>
<dbReference type="GO" id="GO:0043235">
    <property type="term" value="C:receptor complex"/>
    <property type="evidence" value="ECO:0007669"/>
    <property type="project" value="TreeGrafter"/>
</dbReference>
<evidence type="ECO:0000256" key="3">
    <source>
        <dbReference type="ARBA" id="ARBA00022692"/>
    </source>
</evidence>
<keyword evidence="2" id="KW-1003">Cell membrane</keyword>
<evidence type="ECO:0000313" key="16">
    <source>
        <dbReference type="EMBL" id="CAF4414020.1"/>
    </source>
</evidence>
<protein>
    <submittedName>
        <fullName evidence="16">Uncharacterized protein</fullName>
    </submittedName>
</protein>
<dbReference type="PROSITE" id="PS50011">
    <property type="entry name" value="PROTEIN_KINASE_DOM"/>
    <property type="match status" value="1"/>
</dbReference>
<dbReference type="CDD" id="cd00057">
    <property type="entry name" value="FA58C"/>
    <property type="match status" value="1"/>
</dbReference>
<keyword evidence="7 12" id="KW-1133">Transmembrane helix</keyword>
<dbReference type="InterPro" id="IPR000719">
    <property type="entry name" value="Prot_kinase_dom"/>
</dbReference>
<dbReference type="SMART" id="SM00231">
    <property type="entry name" value="FA58C"/>
    <property type="match status" value="1"/>
</dbReference>
<dbReference type="SMART" id="SM00219">
    <property type="entry name" value="TyrKc"/>
    <property type="match status" value="1"/>
</dbReference>